<comment type="caution">
    <text evidence="1">The sequence shown here is derived from an EMBL/GenBank/DDBJ whole genome shotgun (WGS) entry which is preliminary data.</text>
</comment>
<evidence type="ECO:0000313" key="2">
    <source>
        <dbReference type="Proteomes" id="UP000318571"/>
    </source>
</evidence>
<organism evidence="1 2">
    <name type="scientific">Tigriopus californicus</name>
    <name type="common">Marine copepod</name>
    <dbReference type="NCBI Taxonomy" id="6832"/>
    <lineage>
        <taxon>Eukaryota</taxon>
        <taxon>Metazoa</taxon>
        <taxon>Ecdysozoa</taxon>
        <taxon>Arthropoda</taxon>
        <taxon>Crustacea</taxon>
        <taxon>Multicrustacea</taxon>
        <taxon>Hexanauplia</taxon>
        <taxon>Copepoda</taxon>
        <taxon>Harpacticoida</taxon>
        <taxon>Harpacticidae</taxon>
        <taxon>Tigriopus</taxon>
    </lineage>
</organism>
<evidence type="ECO:0000313" key="1">
    <source>
        <dbReference type="EMBL" id="TRY64259.1"/>
    </source>
</evidence>
<keyword evidence="2" id="KW-1185">Reference proteome</keyword>
<accession>A0A553NFW4</accession>
<dbReference type="AlphaFoldDB" id="A0A553NFW4"/>
<gene>
    <name evidence="1" type="ORF">TCAL_07288</name>
</gene>
<dbReference type="EMBL" id="VCGU01000458">
    <property type="protein sequence ID" value="TRY64259.1"/>
    <property type="molecule type" value="Genomic_DNA"/>
</dbReference>
<protein>
    <submittedName>
        <fullName evidence="1">Uncharacterized protein</fullName>
    </submittedName>
</protein>
<dbReference type="Proteomes" id="UP000318571">
    <property type="component" value="Chromosome 10"/>
</dbReference>
<sequence>MGRRTKVRAPTQTRTVTKLATNCTRMAHVVEGKTCSQNAGMLWGSSLLAIPKLITLNQVLESRLPTQALATTFPVDCYVCPSCKTETQSLETFCPCSFLVFCSAACRSALRREHNYGSTCNVMSNLICHYQNGTKMIQMGTLHNHYEPNIAWIVMLGVKIGLLHDNTACMARVYVACVPLLGLHNFNRHFIPLAYIMPLTLMLQGKPQMAHNFLFLFTLKALKNEPFLPETVKDMTKFDTLIELYHLGMDEDMFRNSHIRRALIRPESTEEDVYNQIIIGAIILKLIYIKDVLMCSSDGQPALKQIDIVKSYLARLHPSFLLFFKLTAMDVPVHQNILNYIRSEIMVTEPLTFFDIATVRHMIRAVMIKYAILDIVPSLLMGRVLTDSFIEPPRDDGCGLCYQNNIEMVTPRDFDRLDKYLVFADVQESVIDILGVIARIGTDSKAVDLYLERTYGILTTLFRKKKNTWTMFRLRRVEVHYTKLPNILLPKVEIPSPPQPSSTQGAVKLESAPEAICSFLSLAIEGKFSSTFSKIKQYFGIVMGMEQWLGRVVTLACDIPHVFPDAASNILHRCMEEADWDQKLREILGLELTFDQDDIGTLSIGSSPSAYEAIAPALRKHTFEVIQNLLQREVRTRTPNDTRGINIFLIVLYRRLKLAMPEFYLRTASKLAFYYALVSITSRQPSLSRANLDLMFTCKFEDLARAMAIREAKFEESSGRATLTLMDENGVARWLKTGDMKSNGMLDPQLTWIDIWPQFDQEDDISS</sequence>
<reference evidence="1 2" key="1">
    <citation type="journal article" date="2018" name="Nat. Ecol. Evol.">
        <title>Genomic signatures of mitonuclear coevolution across populations of Tigriopus californicus.</title>
        <authorList>
            <person name="Barreto F.S."/>
            <person name="Watson E.T."/>
            <person name="Lima T.G."/>
            <person name="Willett C.S."/>
            <person name="Edmands S."/>
            <person name="Li W."/>
            <person name="Burton R.S."/>
        </authorList>
    </citation>
    <scope>NUCLEOTIDE SEQUENCE [LARGE SCALE GENOMIC DNA]</scope>
    <source>
        <strain evidence="1 2">San Diego</strain>
    </source>
</reference>
<proteinExistence type="predicted"/>
<name>A0A553NFW4_TIGCA</name>